<protein>
    <submittedName>
        <fullName evidence="1">Uncharacterized protein</fullName>
    </submittedName>
</protein>
<evidence type="ECO:0000313" key="2">
    <source>
        <dbReference type="Proteomes" id="UP000248863"/>
    </source>
</evidence>
<name>A0A327K2U3_9BRAD</name>
<accession>A0A327K2U3</accession>
<proteinExistence type="predicted"/>
<dbReference type="AlphaFoldDB" id="A0A327K2U3"/>
<dbReference type="Proteomes" id="UP000248863">
    <property type="component" value="Unassembled WGS sequence"/>
</dbReference>
<keyword evidence="2" id="KW-1185">Reference proteome</keyword>
<organism evidence="1 2">
    <name type="scientific">Rhodoplanes elegans</name>
    <dbReference type="NCBI Taxonomy" id="29408"/>
    <lineage>
        <taxon>Bacteria</taxon>
        <taxon>Pseudomonadati</taxon>
        <taxon>Pseudomonadota</taxon>
        <taxon>Alphaproteobacteria</taxon>
        <taxon>Hyphomicrobiales</taxon>
        <taxon>Nitrobacteraceae</taxon>
        <taxon>Rhodoplanes</taxon>
    </lineage>
</organism>
<sequence length="85" mass="9417">MNYADCRKCGARIIDEDGVLRFENVDRCADLKGTKYLDSQNVQDFGIRYCPSLSDSAAQNWSLLPSGMRQTVLKEIASLHGGTDS</sequence>
<evidence type="ECO:0000313" key="1">
    <source>
        <dbReference type="EMBL" id="RAI32123.1"/>
    </source>
</evidence>
<comment type="caution">
    <text evidence="1">The sequence shown here is derived from an EMBL/GenBank/DDBJ whole genome shotgun (WGS) entry which is preliminary data.</text>
</comment>
<reference evidence="1 2" key="1">
    <citation type="submission" date="2017-07" db="EMBL/GenBank/DDBJ databases">
        <title>Draft Genome Sequences of Select Purple Nonsulfur Bacteria.</title>
        <authorList>
            <person name="Lasarre B."/>
            <person name="Mckinlay J.B."/>
        </authorList>
    </citation>
    <scope>NUCLEOTIDE SEQUENCE [LARGE SCALE GENOMIC DNA]</scope>
    <source>
        <strain evidence="1 2">DSM 11907</strain>
    </source>
</reference>
<dbReference type="RefSeq" id="WP_111359723.1">
    <property type="nucleotide sequence ID" value="NZ_NHSK01000010.1"/>
</dbReference>
<gene>
    <name evidence="1" type="ORF">CH338_24730</name>
</gene>
<dbReference type="EMBL" id="NPEU01000448">
    <property type="protein sequence ID" value="RAI32123.1"/>
    <property type="molecule type" value="Genomic_DNA"/>
</dbReference>